<feature type="domain" description="Peptidase M16 N-terminal" evidence="7">
    <location>
        <begin position="33"/>
        <end position="185"/>
    </location>
</feature>
<feature type="domain" description="Coenzyme PQQ synthesis protein F-like C-terminal lobe" evidence="10">
    <location>
        <begin position="791"/>
        <end position="889"/>
    </location>
</feature>
<evidence type="ECO:0000256" key="6">
    <source>
        <dbReference type="ARBA" id="ARBA00023049"/>
    </source>
</evidence>
<evidence type="ECO:0000259" key="7">
    <source>
        <dbReference type="Pfam" id="PF00675"/>
    </source>
</evidence>
<dbReference type="Pfam" id="PF16187">
    <property type="entry name" value="Peptidase_M16_M"/>
    <property type="match status" value="1"/>
</dbReference>
<dbReference type="InterPro" id="IPR032632">
    <property type="entry name" value="Peptidase_M16_M"/>
</dbReference>
<keyword evidence="12" id="KW-1185">Reference proteome</keyword>
<name>A0A165AAA3_XYLHT</name>
<evidence type="ECO:0000256" key="2">
    <source>
        <dbReference type="ARBA" id="ARBA00022670"/>
    </source>
</evidence>
<evidence type="ECO:0000259" key="9">
    <source>
        <dbReference type="Pfam" id="PF16187"/>
    </source>
</evidence>
<keyword evidence="3" id="KW-0479">Metal-binding</keyword>
<evidence type="ECO:0000259" key="10">
    <source>
        <dbReference type="Pfam" id="PF22456"/>
    </source>
</evidence>
<feature type="domain" description="Peptidase M16 C-terminal" evidence="8">
    <location>
        <begin position="211"/>
        <end position="390"/>
    </location>
</feature>
<keyword evidence="6" id="KW-0482">Metalloprotease</keyword>
<organism evidence="11 12">
    <name type="scientific">Xylona heveae (strain CBS 132557 / TC161)</name>
    <dbReference type="NCBI Taxonomy" id="1328760"/>
    <lineage>
        <taxon>Eukaryota</taxon>
        <taxon>Fungi</taxon>
        <taxon>Dikarya</taxon>
        <taxon>Ascomycota</taxon>
        <taxon>Pezizomycotina</taxon>
        <taxon>Xylonomycetes</taxon>
        <taxon>Xylonales</taxon>
        <taxon>Xylonaceae</taxon>
        <taxon>Xylona</taxon>
    </lineage>
</organism>
<dbReference type="OMA" id="WIFDEMK"/>
<dbReference type="InterPro" id="IPR050626">
    <property type="entry name" value="Peptidase_M16"/>
</dbReference>
<dbReference type="RefSeq" id="XP_018185719.1">
    <property type="nucleotide sequence ID" value="XM_018333790.1"/>
</dbReference>
<evidence type="ECO:0000313" key="11">
    <source>
        <dbReference type="EMBL" id="KZF20164.1"/>
    </source>
</evidence>
<dbReference type="GO" id="GO:0043171">
    <property type="term" value="P:peptide catabolic process"/>
    <property type="evidence" value="ECO:0007669"/>
    <property type="project" value="TreeGrafter"/>
</dbReference>
<dbReference type="InterPro" id="IPR007863">
    <property type="entry name" value="Peptidase_M16_C"/>
</dbReference>
<dbReference type="Pfam" id="PF05193">
    <property type="entry name" value="Peptidase_M16_C"/>
    <property type="match status" value="1"/>
</dbReference>
<dbReference type="GO" id="GO:0051603">
    <property type="term" value="P:proteolysis involved in protein catabolic process"/>
    <property type="evidence" value="ECO:0007669"/>
    <property type="project" value="TreeGrafter"/>
</dbReference>
<dbReference type="GeneID" id="28898927"/>
<dbReference type="Pfam" id="PF22456">
    <property type="entry name" value="PqqF-like_C_4"/>
    <property type="match status" value="1"/>
</dbReference>
<proteinExistence type="inferred from homology"/>
<dbReference type="SUPFAM" id="SSF63411">
    <property type="entry name" value="LuxS/MPP-like metallohydrolase"/>
    <property type="match status" value="4"/>
</dbReference>
<dbReference type="FunCoup" id="A0A165AAA3">
    <property type="interactions" value="993"/>
</dbReference>
<dbReference type="InterPro" id="IPR011765">
    <property type="entry name" value="Pept_M16_N"/>
</dbReference>
<dbReference type="PANTHER" id="PTHR43690">
    <property type="entry name" value="NARDILYSIN"/>
    <property type="match status" value="1"/>
</dbReference>
<evidence type="ECO:0000256" key="3">
    <source>
        <dbReference type="ARBA" id="ARBA00022723"/>
    </source>
</evidence>
<evidence type="ECO:0000259" key="8">
    <source>
        <dbReference type="Pfam" id="PF05193"/>
    </source>
</evidence>
<dbReference type="AlphaFoldDB" id="A0A165AAA3"/>
<dbReference type="EMBL" id="KV407463">
    <property type="protein sequence ID" value="KZF20164.1"/>
    <property type="molecule type" value="Genomic_DNA"/>
</dbReference>
<dbReference type="Proteomes" id="UP000076632">
    <property type="component" value="Unassembled WGS sequence"/>
</dbReference>
<dbReference type="GO" id="GO:0046872">
    <property type="term" value="F:metal ion binding"/>
    <property type="evidence" value="ECO:0007669"/>
    <property type="project" value="UniProtKB-KW"/>
</dbReference>
<protein>
    <submittedName>
        <fullName evidence="11">LuxS/MPP-like metallohydrolase</fullName>
    </submittedName>
</protein>
<reference evidence="11 12" key="1">
    <citation type="journal article" date="2016" name="Fungal Biol.">
        <title>The genome of Xylona heveae provides a window into fungal endophytism.</title>
        <authorList>
            <person name="Gazis R."/>
            <person name="Kuo A."/>
            <person name="Riley R."/>
            <person name="LaButti K."/>
            <person name="Lipzen A."/>
            <person name="Lin J."/>
            <person name="Amirebrahimi M."/>
            <person name="Hesse C.N."/>
            <person name="Spatafora J.W."/>
            <person name="Henrissat B."/>
            <person name="Hainaut M."/>
            <person name="Grigoriev I.V."/>
            <person name="Hibbett D.S."/>
        </authorList>
    </citation>
    <scope>NUCLEOTIDE SEQUENCE [LARGE SCALE GENOMIC DNA]</scope>
    <source>
        <strain evidence="11 12">TC161</strain>
    </source>
</reference>
<dbReference type="Pfam" id="PF00675">
    <property type="entry name" value="Peptidase_M16"/>
    <property type="match status" value="1"/>
</dbReference>
<dbReference type="FunFam" id="3.30.830.10:FF:000003">
    <property type="entry name" value="Insulin-degrading enzyme"/>
    <property type="match status" value="1"/>
</dbReference>
<keyword evidence="2" id="KW-0645">Protease</keyword>
<evidence type="ECO:0000256" key="1">
    <source>
        <dbReference type="ARBA" id="ARBA00007261"/>
    </source>
</evidence>
<dbReference type="InterPro" id="IPR054734">
    <property type="entry name" value="PqqF-like_C_4"/>
</dbReference>
<dbReference type="PANTHER" id="PTHR43690:SF18">
    <property type="entry name" value="INSULIN-DEGRADING ENZYME-RELATED"/>
    <property type="match status" value="1"/>
</dbReference>
<dbReference type="GO" id="GO:0005829">
    <property type="term" value="C:cytosol"/>
    <property type="evidence" value="ECO:0007669"/>
    <property type="project" value="TreeGrafter"/>
</dbReference>
<feature type="domain" description="Peptidase M16 middle/third" evidence="9">
    <location>
        <begin position="396"/>
        <end position="685"/>
    </location>
</feature>
<comment type="similarity">
    <text evidence="1">Belongs to the peptidase M16 family.</text>
</comment>
<dbReference type="GO" id="GO:0005739">
    <property type="term" value="C:mitochondrion"/>
    <property type="evidence" value="ECO:0007669"/>
    <property type="project" value="TreeGrafter"/>
</dbReference>
<dbReference type="Gene3D" id="3.30.830.10">
    <property type="entry name" value="Metalloenzyme, LuxS/M16 peptidase-like"/>
    <property type="match status" value="4"/>
</dbReference>
<evidence type="ECO:0000313" key="12">
    <source>
        <dbReference type="Proteomes" id="UP000076632"/>
    </source>
</evidence>
<dbReference type="FunFam" id="3.30.830.10:FF:000004">
    <property type="entry name" value="Putative insulin-degrading enzyme"/>
    <property type="match status" value="1"/>
</dbReference>
<keyword evidence="4 11" id="KW-0378">Hydrolase</keyword>
<evidence type="ECO:0000256" key="4">
    <source>
        <dbReference type="ARBA" id="ARBA00022801"/>
    </source>
</evidence>
<dbReference type="FunFam" id="3.30.830.10:FF:000005">
    <property type="entry name" value="nardilysin isoform X1"/>
    <property type="match status" value="1"/>
</dbReference>
<dbReference type="STRING" id="1328760.A0A165AAA3"/>
<keyword evidence="5" id="KW-0862">Zinc</keyword>
<dbReference type="InParanoid" id="A0A165AAA3"/>
<evidence type="ECO:0000256" key="5">
    <source>
        <dbReference type="ARBA" id="ARBA00022833"/>
    </source>
</evidence>
<gene>
    <name evidence="11" type="ORF">L228DRAFT_253943</name>
</gene>
<accession>A0A165AAA3</accession>
<dbReference type="GO" id="GO:0004222">
    <property type="term" value="F:metalloendopeptidase activity"/>
    <property type="evidence" value="ECO:0007669"/>
    <property type="project" value="TreeGrafter"/>
</dbReference>
<dbReference type="InterPro" id="IPR011249">
    <property type="entry name" value="Metalloenz_LuxS/M16"/>
</dbReference>
<sequence length="1094" mass="125679">MSTAQLLTDSLEKPALDDRSYRVIELPNKLEAMLVHDPETDKASAAMDVNVGAFSDADDMPGMAHAVEHLLFMGTEKYPQENAYNQYLAAHSGYSNAFTAATSTNYFFEVAAASHAPDGEHSTNTRETSPLYGALDRFAQFFIAPLFLEETLDRELRAVDSENKKNLQSDPWRLHQLSKSLSNPEHPYCHFSTGNLQTLRDEPRKRGIDVRKEFMKFHEREYSANRMRLVVLGRDSLDDLEDWVVELFSGVRNKDLPQNRWDHVQPLTKDQLLTQISAKPVMEMRSLDIVFPYMDDDDFFMSQPSRYISHLIGHEGPGSILAYIKAKGWANGLASGPMPLSPGSAFFTVSIRLTENGLDNYLEVVKVVFQYIAMIRKTPPQEWIVEEIQKMNIVDFRFKQKTPASSFTSKLSQVMQKRIPREWLLSGSRLIREYDPNAISKGLSFLRPDNFRMSIISQTFPGNWDQREKWYGTEYRSDNVSQEFLDELARIEPSLEKTLPTELHLPHRNEFIPTKLEVEKWEVSEPSKAPKLLRHDDKVRIWWKKDDQFWVPKANVFITLRTPLAYTTPECAVKTKLFCELVRDSLAEYSYDAEIAGLEYSLSSNSIGIDIEVSGYNDKIPVLLEKVLTSMRDLEVKPDRFHIIQERLLRGFRNVEYHQPFQRVGEFSRWLNSEKSWINEQYLAELPHLTPEDIRTFFPNLLRQVHVEALVHGNLYRDDALKLTDLVEATLKPRPLPQSQWHVRRSLLLPQGCNYIYPRALKDPANINNCIEYLLFIGENPDRALRAKLLLLAQLAEEPAFDQLRTKEQLGYVVFSGLRLAATTMSYRILIQSERTPEYLEQRINSFLIQLGKELEEKSVEDFEKLKRSLINKRLEKVKNLNQESDRFWNHIGNEYYDFEQVDYDVAHLKPVTKDEVLSFFHHYIHPSSPTRAKLSVHLLAQTSPHAIAEKTSPAEQLEQLLELLQKSLPSLGVEVQADKLRRRFDGVKLANGQDGIVSAIKNYLSEDLQMQAEPIEEILAQGKQLLAMALPSLGIEVSHDEQLPESKTDPATDTVKNAVIIDNVYEFKARLAVSHGAAAVKPLGEFEENDPKL</sequence>
<dbReference type="OrthoDB" id="952271at2759"/>